<gene>
    <name evidence="2" type="ORF">FOZ63_023672</name>
</gene>
<feature type="region of interest" description="Disordered" evidence="1">
    <location>
        <begin position="97"/>
        <end position="120"/>
    </location>
</feature>
<dbReference type="AlphaFoldDB" id="A0A7J6T8D6"/>
<proteinExistence type="predicted"/>
<comment type="caution">
    <text evidence="2">The sequence shown here is derived from an EMBL/GenBank/DDBJ whole genome shotgun (WGS) entry which is preliminary data.</text>
</comment>
<sequence length="120" mass="12875">EETAEAIVVFTAEMCQTNDKTLDAMVKLMNGPALVKILVAYQTLDLSPATRLVCLGAMNVIARHGKHQGLLIDFLPILAATTDTLLYGSSVGEVDEVSDDARTSDGDKEGEEETYHSTCA</sequence>
<keyword evidence="3" id="KW-1185">Reference proteome</keyword>
<dbReference type="EMBL" id="JABANO010012604">
    <property type="protein sequence ID" value="KAF4741534.1"/>
    <property type="molecule type" value="Genomic_DNA"/>
</dbReference>
<name>A0A7J6T8D6_PEROL</name>
<evidence type="ECO:0000313" key="3">
    <source>
        <dbReference type="Proteomes" id="UP000553632"/>
    </source>
</evidence>
<protein>
    <submittedName>
        <fullName evidence="2">Uncharacterized protein</fullName>
    </submittedName>
</protein>
<evidence type="ECO:0000313" key="2">
    <source>
        <dbReference type="EMBL" id="KAF4741534.1"/>
    </source>
</evidence>
<feature type="non-terminal residue" evidence="2">
    <location>
        <position position="1"/>
    </location>
</feature>
<dbReference type="Proteomes" id="UP000553632">
    <property type="component" value="Unassembled WGS sequence"/>
</dbReference>
<accession>A0A7J6T8D6</accession>
<evidence type="ECO:0000256" key="1">
    <source>
        <dbReference type="SAM" id="MobiDB-lite"/>
    </source>
</evidence>
<feature type="non-terminal residue" evidence="2">
    <location>
        <position position="120"/>
    </location>
</feature>
<organism evidence="2 3">
    <name type="scientific">Perkinsus olseni</name>
    <name type="common">Perkinsus atlanticus</name>
    <dbReference type="NCBI Taxonomy" id="32597"/>
    <lineage>
        <taxon>Eukaryota</taxon>
        <taxon>Sar</taxon>
        <taxon>Alveolata</taxon>
        <taxon>Perkinsozoa</taxon>
        <taxon>Perkinsea</taxon>
        <taxon>Perkinsida</taxon>
        <taxon>Perkinsidae</taxon>
        <taxon>Perkinsus</taxon>
    </lineage>
</organism>
<reference evidence="2 3" key="1">
    <citation type="submission" date="2020-04" db="EMBL/GenBank/DDBJ databases">
        <title>Perkinsus olseni comparative genomics.</title>
        <authorList>
            <person name="Bogema D.R."/>
        </authorList>
    </citation>
    <scope>NUCLEOTIDE SEQUENCE [LARGE SCALE GENOMIC DNA]</scope>
    <source>
        <strain evidence="2 3">ATCC PRA-207</strain>
    </source>
</reference>